<dbReference type="GO" id="GO:0005634">
    <property type="term" value="C:nucleus"/>
    <property type="evidence" value="ECO:0007669"/>
    <property type="project" value="TreeGrafter"/>
</dbReference>
<dbReference type="InterPro" id="IPR043502">
    <property type="entry name" value="DNA/RNA_pol_sf"/>
</dbReference>
<sequence>MTLTVNAFSANKAGMTGLDKEKIQKIISSNTSSNFQEYSSKQIHRIEARIKRNNELLSRLSQEEIAKAESEMNLEAAHIEAERELTRVKVHIDMDAFFASVEMRDDPTLRSIPMGVGTDLMLGTSNYIARKFGVRAAMPGFMARKLCPELTIIKGDYLKYRKESSIIRKVFDEYDPNLESGGLDEVYMDITDYVAARKDPVSRKRIRYRGDCVCRLPLLSENDAINIVNEIRFRVEQISGLTCSAGIASNWMLAKICSDINKPNGQFRLADDKETIIEFMRTLPIRKVSGIGAVTEAILKGIGVEKCGDLFEKRGIIKLLFTELSWHWFLRVALGVSQRGASEETDNCLRHRKSISTERTFKPTIQLETLLDTIHFLCADLIESLAEGNILGGHVATLSIKFANFDRISRSQSANYRIDTVDNFYPMMERLLRKEMKRGLKIRLLGVRLSKLEFLEKETDATKRKSQKSLHEFLVPKKRLSASTTNEDSDDLFSDQFTIPPSEADSTEIPSTSSRSTIQCPICNQNFVYDENGKINSHIDECLNLEIINKMEETPSEAAIRPIKQAKSSSKSSTERYKAFNELLYC</sequence>
<dbReference type="PIRSF" id="PIRSF036603">
    <property type="entry name" value="DPol_eta"/>
    <property type="match status" value="1"/>
</dbReference>
<evidence type="ECO:0000256" key="9">
    <source>
        <dbReference type="ARBA" id="ARBA00022833"/>
    </source>
</evidence>
<reference evidence="16" key="1">
    <citation type="submission" date="2022-11" db="UniProtKB">
        <authorList>
            <consortium name="WormBaseParasite"/>
        </authorList>
    </citation>
    <scope>IDENTIFICATION</scope>
</reference>
<feature type="domain" description="UmuC" evidence="14">
    <location>
        <begin position="89"/>
        <end position="292"/>
    </location>
</feature>
<dbReference type="WBParaSite" id="ACRNAN_scaffold1443.g30459.t1">
    <property type="protein sequence ID" value="ACRNAN_scaffold1443.g30459.t1"/>
    <property type="gene ID" value="ACRNAN_scaffold1443.g30459"/>
</dbReference>
<name>A0A914CV45_9BILA</name>
<dbReference type="InterPro" id="IPR043128">
    <property type="entry name" value="Rev_trsase/Diguanyl_cyclase"/>
</dbReference>
<dbReference type="SUPFAM" id="SSF56672">
    <property type="entry name" value="DNA/RNA polymerases"/>
    <property type="match status" value="1"/>
</dbReference>
<organism evidence="15 16">
    <name type="scientific">Acrobeloides nanus</name>
    <dbReference type="NCBI Taxonomy" id="290746"/>
    <lineage>
        <taxon>Eukaryota</taxon>
        <taxon>Metazoa</taxon>
        <taxon>Ecdysozoa</taxon>
        <taxon>Nematoda</taxon>
        <taxon>Chromadorea</taxon>
        <taxon>Rhabditida</taxon>
        <taxon>Tylenchina</taxon>
        <taxon>Cephalobomorpha</taxon>
        <taxon>Cephaloboidea</taxon>
        <taxon>Cephalobidae</taxon>
        <taxon>Acrobeloides</taxon>
    </lineage>
</organism>
<dbReference type="InterPro" id="IPR017961">
    <property type="entry name" value="DNA_pol_Y-fam_little_finger"/>
</dbReference>
<evidence type="ECO:0000313" key="15">
    <source>
        <dbReference type="Proteomes" id="UP000887540"/>
    </source>
</evidence>
<keyword evidence="4" id="KW-0548">Nucleotidyltransferase</keyword>
<dbReference type="PANTHER" id="PTHR11076">
    <property type="entry name" value="DNA REPAIR POLYMERASE UMUC / TRANSFERASE FAMILY MEMBER"/>
    <property type="match status" value="1"/>
</dbReference>
<keyword evidence="6" id="KW-0479">Metal-binding</keyword>
<dbReference type="InterPro" id="IPR001126">
    <property type="entry name" value="UmuC"/>
</dbReference>
<evidence type="ECO:0000256" key="2">
    <source>
        <dbReference type="ARBA" id="ARBA00016178"/>
    </source>
</evidence>
<evidence type="ECO:0000256" key="11">
    <source>
        <dbReference type="ARBA" id="ARBA00022932"/>
    </source>
</evidence>
<dbReference type="GO" id="GO:0003684">
    <property type="term" value="F:damaged DNA binding"/>
    <property type="evidence" value="ECO:0007669"/>
    <property type="project" value="InterPro"/>
</dbReference>
<dbReference type="InterPro" id="IPR036775">
    <property type="entry name" value="DNA_pol_Y-fam_lit_finger_sf"/>
</dbReference>
<dbReference type="PROSITE" id="PS50173">
    <property type="entry name" value="UMUC"/>
    <property type="match status" value="1"/>
</dbReference>
<keyword evidence="7" id="KW-0227">DNA damage</keyword>
<dbReference type="InterPro" id="IPR050116">
    <property type="entry name" value="DNA_polymerase-Y"/>
</dbReference>
<dbReference type="SUPFAM" id="SSF100879">
    <property type="entry name" value="Lesion bypass DNA polymerase (Y-family), little finger domain"/>
    <property type="match status" value="1"/>
</dbReference>
<dbReference type="Gene3D" id="3.30.70.270">
    <property type="match status" value="1"/>
</dbReference>
<evidence type="ECO:0000256" key="13">
    <source>
        <dbReference type="ARBA" id="ARBA00049244"/>
    </source>
</evidence>
<dbReference type="Gene3D" id="1.10.150.20">
    <property type="entry name" value="5' to 3' exonuclease, C-terminal subdomain"/>
    <property type="match status" value="1"/>
</dbReference>
<dbReference type="FunFam" id="1.10.150.810:FF:000001">
    <property type="entry name" value="DNA polymerase kappa"/>
    <property type="match status" value="1"/>
</dbReference>
<evidence type="ECO:0000256" key="4">
    <source>
        <dbReference type="ARBA" id="ARBA00022695"/>
    </source>
</evidence>
<dbReference type="InterPro" id="IPR022880">
    <property type="entry name" value="DNApol_IV"/>
</dbReference>
<evidence type="ECO:0000256" key="1">
    <source>
        <dbReference type="ARBA" id="ARBA00012417"/>
    </source>
</evidence>
<keyword evidence="12" id="KW-0234">DNA repair</keyword>
<evidence type="ECO:0000256" key="3">
    <source>
        <dbReference type="ARBA" id="ARBA00022679"/>
    </source>
</evidence>
<dbReference type="Pfam" id="PF00817">
    <property type="entry name" value="IMS"/>
    <property type="match status" value="1"/>
</dbReference>
<dbReference type="SMART" id="SM00734">
    <property type="entry name" value="ZnF_Rad18"/>
    <property type="match status" value="1"/>
</dbReference>
<dbReference type="GO" id="GO:0006260">
    <property type="term" value="P:DNA replication"/>
    <property type="evidence" value="ECO:0007669"/>
    <property type="project" value="UniProtKB-KW"/>
</dbReference>
<dbReference type="GO" id="GO:0008270">
    <property type="term" value="F:zinc ion binding"/>
    <property type="evidence" value="ECO:0007669"/>
    <property type="project" value="UniProtKB-KW"/>
</dbReference>
<comment type="catalytic activity">
    <reaction evidence="13">
        <text>DNA(n) + a 2'-deoxyribonucleoside 5'-triphosphate = DNA(n+1) + diphosphate</text>
        <dbReference type="Rhea" id="RHEA:22508"/>
        <dbReference type="Rhea" id="RHEA-COMP:17339"/>
        <dbReference type="Rhea" id="RHEA-COMP:17340"/>
        <dbReference type="ChEBI" id="CHEBI:33019"/>
        <dbReference type="ChEBI" id="CHEBI:61560"/>
        <dbReference type="ChEBI" id="CHEBI:173112"/>
        <dbReference type="EC" id="2.7.7.7"/>
    </reaction>
</comment>
<evidence type="ECO:0000256" key="5">
    <source>
        <dbReference type="ARBA" id="ARBA00022705"/>
    </source>
</evidence>
<accession>A0A914CV45</accession>
<dbReference type="Gene3D" id="3.30.160.60">
    <property type="entry name" value="Classic Zinc Finger"/>
    <property type="match status" value="1"/>
</dbReference>
<keyword evidence="11" id="KW-0239">DNA-directed DNA polymerase</keyword>
<evidence type="ECO:0000256" key="6">
    <source>
        <dbReference type="ARBA" id="ARBA00022723"/>
    </source>
</evidence>
<evidence type="ECO:0000256" key="7">
    <source>
        <dbReference type="ARBA" id="ARBA00022763"/>
    </source>
</evidence>
<evidence type="ECO:0000256" key="8">
    <source>
        <dbReference type="ARBA" id="ARBA00022771"/>
    </source>
</evidence>
<dbReference type="GO" id="GO:0003887">
    <property type="term" value="F:DNA-directed DNA polymerase activity"/>
    <property type="evidence" value="ECO:0007669"/>
    <property type="project" value="UniProtKB-KW"/>
</dbReference>
<evidence type="ECO:0000313" key="16">
    <source>
        <dbReference type="WBParaSite" id="ACRNAN_scaffold1443.g30459.t1"/>
    </source>
</evidence>
<keyword evidence="5" id="KW-0235">DNA replication</keyword>
<dbReference type="PANTHER" id="PTHR11076:SF33">
    <property type="entry name" value="DNA POLYMERASE KAPPA"/>
    <property type="match status" value="1"/>
</dbReference>
<dbReference type="Gene3D" id="3.30.1490.100">
    <property type="entry name" value="DNA polymerase, Y-family, little finger domain"/>
    <property type="match status" value="1"/>
</dbReference>
<proteinExistence type="predicted"/>
<dbReference type="Pfam" id="PF11799">
    <property type="entry name" value="IMS_C"/>
    <property type="match status" value="1"/>
</dbReference>
<dbReference type="GO" id="GO:0042276">
    <property type="term" value="P:error-prone translesion synthesis"/>
    <property type="evidence" value="ECO:0007669"/>
    <property type="project" value="TreeGrafter"/>
</dbReference>
<evidence type="ECO:0000259" key="14">
    <source>
        <dbReference type="PROSITE" id="PS50173"/>
    </source>
</evidence>
<evidence type="ECO:0000256" key="12">
    <source>
        <dbReference type="ARBA" id="ARBA00023204"/>
    </source>
</evidence>
<evidence type="ECO:0000256" key="10">
    <source>
        <dbReference type="ARBA" id="ARBA00022842"/>
    </source>
</evidence>
<keyword evidence="3" id="KW-0808">Transferase</keyword>
<dbReference type="CDD" id="cd03586">
    <property type="entry name" value="PolY_Pol_IV_kappa"/>
    <property type="match status" value="1"/>
</dbReference>
<keyword evidence="15" id="KW-1185">Reference proteome</keyword>
<keyword evidence="9" id="KW-0862">Zinc</keyword>
<dbReference type="Gene3D" id="1.10.150.810">
    <property type="match status" value="1"/>
</dbReference>
<dbReference type="EC" id="2.7.7.7" evidence="1"/>
<dbReference type="GO" id="GO:0006281">
    <property type="term" value="P:DNA repair"/>
    <property type="evidence" value="ECO:0007669"/>
    <property type="project" value="UniProtKB-KW"/>
</dbReference>
<keyword evidence="8" id="KW-0863">Zinc-finger</keyword>
<protein>
    <recommendedName>
        <fullName evidence="2">DNA polymerase kappa</fullName>
        <ecNumber evidence="1">2.7.7.7</ecNumber>
    </recommendedName>
</protein>
<dbReference type="FunFam" id="3.30.1490.100:FF:000004">
    <property type="entry name" value="DNA polymerase IV"/>
    <property type="match status" value="1"/>
</dbReference>
<dbReference type="Proteomes" id="UP000887540">
    <property type="component" value="Unplaced"/>
</dbReference>
<dbReference type="InterPro" id="IPR006642">
    <property type="entry name" value="Rad18_UBZ4"/>
</dbReference>
<dbReference type="Gene3D" id="3.40.1170.60">
    <property type="match status" value="1"/>
</dbReference>
<dbReference type="AlphaFoldDB" id="A0A914CV45"/>
<keyword evidence="10" id="KW-0460">Magnesium</keyword>